<feature type="compositionally biased region" description="Basic and acidic residues" evidence="1">
    <location>
        <begin position="11"/>
        <end position="20"/>
    </location>
</feature>
<feature type="region of interest" description="Disordered" evidence="1">
    <location>
        <begin position="1"/>
        <end position="30"/>
    </location>
</feature>
<dbReference type="InterPro" id="IPR027417">
    <property type="entry name" value="P-loop_NTPase"/>
</dbReference>
<proteinExistence type="predicted"/>
<dbReference type="SUPFAM" id="SSF52540">
    <property type="entry name" value="P-loop containing nucleoside triphosphate hydrolases"/>
    <property type="match status" value="1"/>
</dbReference>
<dbReference type="Pfam" id="PF13177">
    <property type="entry name" value="DNA_pol3_delta2"/>
    <property type="match status" value="1"/>
</dbReference>
<organism evidence="3">
    <name type="scientific">Pseudomonas phage HRDY3</name>
    <dbReference type="NCBI Taxonomy" id="3236930"/>
    <lineage>
        <taxon>Viruses</taxon>
    </lineage>
</organism>
<dbReference type="SMART" id="SM00382">
    <property type="entry name" value="AAA"/>
    <property type="match status" value="1"/>
</dbReference>
<dbReference type="Gene3D" id="3.40.50.300">
    <property type="entry name" value="P-loop containing nucleotide triphosphate hydrolases"/>
    <property type="match status" value="1"/>
</dbReference>
<accession>A0AB39CE40</accession>
<feature type="domain" description="AAA+ ATPase" evidence="2">
    <location>
        <begin position="71"/>
        <end position="206"/>
    </location>
</feature>
<evidence type="ECO:0000256" key="1">
    <source>
        <dbReference type="SAM" id="MobiDB-lite"/>
    </source>
</evidence>
<dbReference type="InterPro" id="IPR050238">
    <property type="entry name" value="DNA_Rep/Repair_Clamp_Loader"/>
</dbReference>
<evidence type="ECO:0000259" key="2">
    <source>
        <dbReference type="SMART" id="SM00382"/>
    </source>
</evidence>
<dbReference type="GO" id="GO:0006261">
    <property type="term" value="P:DNA-templated DNA replication"/>
    <property type="evidence" value="ECO:0007669"/>
    <property type="project" value="TreeGrafter"/>
</dbReference>
<feature type="compositionally biased region" description="Basic residues" evidence="1">
    <location>
        <begin position="1"/>
        <end position="10"/>
    </location>
</feature>
<dbReference type="PANTHER" id="PTHR11669">
    <property type="entry name" value="REPLICATION FACTOR C / DNA POLYMERASE III GAMMA-TAU SUBUNIT"/>
    <property type="match status" value="1"/>
</dbReference>
<dbReference type="EMBL" id="PQ015379">
    <property type="protein sequence ID" value="XDJ15173.1"/>
    <property type="molecule type" value="Genomic_DNA"/>
</dbReference>
<reference evidence="3" key="1">
    <citation type="submission" date="2024-07" db="EMBL/GenBank/DDBJ databases">
        <authorList>
            <person name="Bringhurst R.M."/>
            <person name="Homer T.E."/>
        </authorList>
    </citation>
    <scope>NUCLEOTIDE SEQUENCE</scope>
</reference>
<dbReference type="InterPro" id="IPR003593">
    <property type="entry name" value="AAA+_ATPase"/>
</dbReference>
<protein>
    <submittedName>
        <fullName evidence="3">Clamp loader of DNA polymerase</fullName>
    </submittedName>
</protein>
<name>A0AB39CE40_9VIRU</name>
<sequence>MAKEVKKKKTFKSDTEENVKAAKKKAKGSGEKLTLETSQLANEYRPRKLDQVVGQDTTVAALEGMFKRGKIPQVMLFSGHYGCGKTSFAGIVARMINCETLNLCGKCVSCRMGKHPDLIEHDAAVKGNIDAIRSLIAAAGNAPSFRKRVILVDEVHALRDQSEKAMLTSVENPPPNTIWLLCTTNPEKMNKALVSRATHFRLKQIELDTMVERLNFIAEAEGQKLKKEVKKAITTIAESSNGSLREAVSKLDLLLSVLASGRKYNPDDLSSFVDIEADLDEYSAHFLASIFKRDLIKMVQCAKTCGGVRGLINKTRWLVEYKIGQHTGTNKYTPYNGKLFDALAKQEGIKKTGIKPLIMIQNLLSEIEVKLNSATLDETVVFYSSVGAFIAENE</sequence>
<dbReference type="Gene3D" id="1.10.8.60">
    <property type="match status" value="1"/>
</dbReference>
<dbReference type="PANTHER" id="PTHR11669:SF0">
    <property type="entry name" value="PROTEIN STICHEL-LIKE 2"/>
    <property type="match status" value="1"/>
</dbReference>
<evidence type="ECO:0000313" key="3">
    <source>
        <dbReference type="EMBL" id="XDJ15173.1"/>
    </source>
</evidence>